<evidence type="ECO:0000313" key="7">
    <source>
        <dbReference type="Proteomes" id="UP000234881"/>
    </source>
</evidence>
<dbReference type="GO" id="GO:0005975">
    <property type="term" value="P:carbohydrate metabolic process"/>
    <property type="evidence" value="ECO:0007669"/>
    <property type="project" value="InterPro"/>
</dbReference>
<accession>A0A2N5XVF8</accession>
<dbReference type="InterPro" id="IPR037018">
    <property type="entry name" value="GH65_N"/>
</dbReference>
<evidence type="ECO:0008006" key="8">
    <source>
        <dbReference type="Google" id="ProtNLM"/>
    </source>
</evidence>
<dbReference type="SMART" id="SM01068">
    <property type="entry name" value="CBM_X"/>
    <property type="match status" value="2"/>
</dbReference>
<reference evidence="6 7" key="1">
    <citation type="submission" date="2018-01" db="EMBL/GenBank/DDBJ databases">
        <title>The draft genome sequence of Cohaesibacter sp. H1304.</title>
        <authorList>
            <person name="Wang N.-N."/>
            <person name="Du Z.-J."/>
        </authorList>
    </citation>
    <scope>NUCLEOTIDE SEQUENCE [LARGE SCALE GENOMIC DNA]</scope>
    <source>
        <strain evidence="6 7">H1304</strain>
    </source>
</reference>
<evidence type="ECO:0000259" key="4">
    <source>
        <dbReference type="Pfam" id="PF10091"/>
    </source>
</evidence>
<keyword evidence="7" id="KW-1185">Reference proteome</keyword>
<dbReference type="InterPro" id="IPR011013">
    <property type="entry name" value="Gal_mutarotase_sf_dom"/>
</dbReference>
<keyword evidence="1" id="KW-0328">Glycosyltransferase</keyword>
<sequence length="1621" mass="181320">MVPFSLMTDTERSCVRWPVLLHELTEQHWPAFEKLVSKTLASSKNVSQVRLSTIHIWLERFNHHLSAIQRELRDFLPWLELLAAPPSGLASTADKIADLLFLTSDDNTSSSNRAIETLNVLCLQASQTTAKIENAQWLARLREAITIGLAAQTQLKDALAALSGRCHDMAFGMNFSFLYDPEVRLFRIGFNVSSGFADANHYDLLATEARLASYFAVAKNDVPLEHWYYLGRPITRLKGRPSILSWNGSMFEYLMPPLFLPRYLDTLLYESEVTAVDYQRDYARKHNIPWGISESAFGTTDADRNYQYRAFGAPGLGLRRGLGEDHVVAPYASALALCCWPKAAVENLKDLALLGASGLYGYYDAIDFTHERVIGDRDGLLVKTYMAHHQGMTMGAIANVLESDILVQRFMAHPAMQAIKLLLQERIPWGLPIERGRVEEEWKTPDKEEKQMVLAPWIPSHRTSVPQMHILGNGMLSMLVSEAGGGCLNWGKDALTRWTPDPTRDVHGYWIYVDDPEQNLHWSVARLPCGAGDGEAQVVFHQHMVEMFRRDHDIAVRMEATIAPYDDVDIRMMTIMNEDDRERTIEVTSYGEVVLAPPLDDERHPAFSKLFVHSAYLESEAGLLFTRRPRRPENRPPVLLHKLICDDPDVSLVGFETDRKLFVGRNRTARHPSAQDGPLQGRLGWTLDPLMALRVRIRLKALESRQFAFATIAGHSRAEVMDVAYRYPFSALKGALHDALREATRLVERLDIEPQALPDIQALSSLLANPDAALRNVPADLEANSFGQPILWQFGISGDLPILLLHIEKDEPAALLDFLIRAQRLWERGGIKMDIVILRMESVSYEEPLRERIHDILRNIGAQGYLGRAGGIHLVSAATLPQDYRRGLEAIAYVVLEEDGAPLASKLDRMLERHSIPPPIPATRAPVYEPMASPESPETLSFDNGLGGFDRQNGDYILNLKEGIPTPAPWCNVLANDTFGTIVSESGLGFTWAGNSGENRLTPWSNDPVSDTPGEVLYLRDEETALYWSVTPAPSGDDARCQVRHGAGRTTWQRNSHGLEQQLRAFVPCTDPVKIVTLTLTNRTDRIRRITATYYAEWLLGALGSRSKPHICSTYDVSVEAILANNSWNPEFSDEVAFLAASKSPHSVSGNRHDFLGAEGDLGHPAGMRHFDLGEHFTPGGDACAAYQVHFDIEPGDNVQVHFILGQGTGREGAHQLIERWCDADHVEAEFGALGSYWQRILGATVVQTPDPAFDILTNRWLLYQSISSRLMARAGFYQAGGAFGFRDQLQDVLALMHCDPGRARRQILLAAEHQFEEGDAQHWWHPPLGRGVRTRCSDDYIWLAFVTARYVEETGDTAILEEKIPFLMASPLRPDEGDRYAQFDIGETATLFEHCARALEHMQITGQHGLPLIGAGDWNDGMDRVGKAGRGESTWLAWFQIATITAFSTLAETRGNDEEAALWRDYSRLLTAAIEETAWDGEWYVRAFDDAGETWGSKSSEECQIDSIAQSWSVISGAGQADHARTAIQSANKHLIQLEDRLVKLLVPPFSQTPRDPGYIKAYPPGTRENGGQYTHAATWLGIANAQFGDGDMAWTIFDIINPIKRTTSRDDLDHYAREP</sequence>
<keyword evidence="2" id="KW-0808">Transferase</keyword>
<dbReference type="SUPFAM" id="SSF74650">
    <property type="entry name" value="Galactose mutarotase-like"/>
    <property type="match status" value="2"/>
</dbReference>
<dbReference type="PANTHER" id="PTHR37469:SF2">
    <property type="entry name" value="CELLOBIONIC ACID PHOSPHORYLASE"/>
    <property type="match status" value="1"/>
</dbReference>
<dbReference type="GO" id="GO:0030246">
    <property type="term" value="F:carbohydrate binding"/>
    <property type="evidence" value="ECO:0007669"/>
    <property type="project" value="InterPro"/>
</dbReference>
<dbReference type="Gene3D" id="1.50.10.140">
    <property type="match status" value="1"/>
</dbReference>
<dbReference type="InterPro" id="IPR019282">
    <property type="entry name" value="Glycoamylase-like_cons_dom"/>
</dbReference>
<feature type="domain" description="Glycosyl hydrolase 94 catalytic" evidence="5">
    <location>
        <begin position="1237"/>
        <end position="1609"/>
    </location>
</feature>
<dbReference type="Proteomes" id="UP000234881">
    <property type="component" value="Unassembled WGS sequence"/>
</dbReference>
<dbReference type="Gene3D" id="1.50.10.10">
    <property type="match status" value="1"/>
</dbReference>
<dbReference type="Pfam" id="PF06165">
    <property type="entry name" value="GH94_b-supersand"/>
    <property type="match status" value="2"/>
</dbReference>
<dbReference type="InterPro" id="IPR012341">
    <property type="entry name" value="6hp_glycosidase-like_sf"/>
</dbReference>
<dbReference type="CDD" id="cd11756">
    <property type="entry name" value="GH94N_ChvB_NdvB_1_like"/>
    <property type="match status" value="1"/>
</dbReference>
<dbReference type="InterPro" id="IPR033432">
    <property type="entry name" value="GH94_catalytic"/>
</dbReference>
<dbReference type="EMBL" id="PKUQ01000006">
    <property type="protein sequence ID" value="PLW78469.1"/>
    <property type="molecule type" value="Genomic_DNA"/>
</dbReference>
<name>A0A2N5XVF8_9HYPH</name>
<dbReference type="InterPro" id="IPR037824">
    <property type="entry name" value="GH94N_2_NdvB"/>
</dbReference>
<proteinExistence type="predicted"/>
<organism evidence="6 7">
    <name type="scientific">Cohaesibacter celericrescens</name>
    <dbReference type="NCBI Taxonomy" id="2067669"/>
    <lineage>
        <taxon>Bacteria</taxon>
        <taxon>Pseudomonadati</taxon>
        <taxon>Pseudomonadota</taxon>
        <taxon>Alphaproteobacteria</taxon>
        <taxon>Hyphomicrobiales</taxon>
        <taxon>Cohaesibacteraceae</taxon>
    </lineage>
</organism>
<dbReference type="CDD" id="cd11753">
    <property type="entry name" value="GH94N_ChvB_NdvB_2_like"/>
    <property type="match status" value="1"/>
</dbReference>
<dbReference type="Pfam" id="PF17167">
    <property type="entry name" value="Glyco_hydro_94"/>
    <property type="match status" value="1"/>
</dbReference>
<dbReference type="Gene3D" id="2.70.98.40">
    <property type="entry name" value="Glycoside hydrolase, family 65, N-terminal domain"/>
    <property type="match status" value="2"/>
</dbReference>
<evidence type="ECO:0000259" key="3">
    <source>
        <dbReference type="Pfam" id="PF06165"/>
    </source>
</evidence>
<dbReference type="GO" id="GO:0016757">
    <property type="term" value="F:glycosyltransferase activity"/>
    <property type="evidence" value="ECO:0007669"/>
    <property type="project" value="UniProtKB-KW"/>
</dbReference>
<feature type="domain" description="Glycoamylase-like" evidence="4">
    <location>
        <begin position="201"/>
        <end position="414"/>
    </location>
</feature>
<dbReference type="InterPro" id="IPR008928">
    <property type="entry name" value="6-hairpin_glycosidase_sf"/>
</dbReference>
<protein>
    <recommendedName>
        <fullName evidence="8">Cellobiose phosphorylase</fullName>
    </recommendedName>
</protein>
<feature type="domain" description="Glycosyl hydrolase 94 supersandwich" evidence="3">
    <location>
        <begin position="459"/>
        <end position="727"/>
    </location>
</feature>
<evidence type="ECO:0000313" key="6">
    <source>
        <dbReference type="EMBL" id="PLW78469.1"/>
    </source>
</evidence>
<dbReference type="Pfam" id="PF10091">
    <property type="entry name" value="Glycoamylase"/>
    <property type="match status" value="1"/>
</dbReference>
<feature type="domain" description="Glycosyl hydrolase 94 supersandwich" evidence="3">
    <location>
        <begin position="955"/>
        <end position="1223"/>
    </location>
</feature>
<dbReference type="InterPro" id="IPR010383">
    <property type="entry name" value="Glyco_hydrolase_94_b-supersand"/>
</dbReference>
<dbReference type="InterPro" id="IPR052047">
    <property type="entry name" value="GH94_Enzymes"/>
</dbReference>
<evidence type="ECO:0000259" key="5">
    <source>
        <dbReference type="Pfam" id="PF17167"/>
    </source>
</evidence>
<evidence type="ECO:0000256" key="2">
    <source>
        <dbReference type="ARBA" id="ARBA00022679"/>
    </source>
</evidence>
<gene>
    <name evidence="6" type="ORF">C0081_04285</name>
</gene>
<dbReference type="InterPro" id="IPR037820">
    <property type="entry name" value="GH94N_NdvB"/>
</dbReference>
<dbReference type="PANTHER" id="PTHR37469">
    <property type="entry name" value="CELLOBIONIC ACID PHOSPHORYLASE-RELATED"/>
    <property type="match status" value="1"/>
</dbReference>
<evidence type="ECO:0000256" key="1">
    <source>
        <dbReference type="ARBA" id="ARBA00022676"/>
    </source>
</evidence>
<dbReference type="SUPFAM" id="SSF48208">
    <property type="entry name" value="Six-hairpin glycosidases"/>
    <property type="match status" value="1"/>
</dbReference>
<comment type="caution">
    <text evidence="6">The sequence shown here is derived from an EMBL/GenBank/DDBJ whole genome shotgun (WGS) entry which is preliminary data.</text>
</comment>